<name>A0ABX6LR01_9BACT</name>
<accession>A0ABX6LR01</accession>
<dbReference type="GO" id="GO:0016779">
    <property type="term" value="F:nucleotidyltransferase activity"/>
    <property type="evidence" value="ECO:0007669"/>
    <property type="project" value="UniProtKB-KW"/>
</dbReference>
<dbReference type="InterPro" id="IPR045886">
    <property type="entry name" value="ThiF/MoeB/HesA"/>
</dbReference>
<dbReference type="InterPro" id="IPR000594">
    <property type="entry name" value="ThiF_NAD_FAD-bd"/>
</dbReference>
<dbReference type="RefSeq" id="WP_168862315.1">
    <property type="nucleotide sequence ID" value="NZ_CP051204.2"/>
</dbReference>
<evidence type="ECO:0000259" key="1">
    <source>
        <dbReference type="Pfam" id="PF00899"/>
    </source>
</evidence>
<evidence type="ECO:0000259" key="2">
    <source>
        <dbReference type="Pfam" id="PF26398"/>
    </source>
</evidence>
<organism evidence="3 4">
    <name type="scientific">Chitinophaga oryzae</name>
    <dbReference type="NCBI Taxonomy" id="2725414"/>
    <lineage>
        <taxon>Bacteria</taxon>
        <taxon>Pseudomonadati</taxon>
        <taxon>Bacteroidota</taxon>
        <taxon>Chitinophagia</taxon>
        <taxon>Chitinophagales</taxon>
        <taxon>Chitinophagaceae</taxon>
        <taxon>Chitinophaga</taxon>
    </lineage>
</organism>
<dbReference type="Proteomes" id="UP000503144">
    <property type="component" value="Chromosome"/>
</dbReference>
<feature type="domain" description="Cap2 central linker" evidence="2">
    <location>
        <begin position="147"/>
        <end position="347"/>
    </location>
</feature>
<dbReference type="PANTHER" id="PTHR43267:SF1">
    <property type="entry name" value="TRNA THREONYLCARBAMOYLADENOSINE DEHYDRATASE"/>
    <property type="match status" value="1"/>
</dbReference>
<feature type="domain" description="THIF-type NAD/FAD binding fold" evidence="1">
    <location>
        <begin position="359"/>
        <end position="474"/>
    </location>
</feature>
<protein>
    <submittedName>
        <fullName evidence="3">ThiF family adenylyltransferase</fullName>
    </submittedName>
</protein>
<dbReference type="InterPro" id="IPR035985">
    <property type="entry name" value="Ubiquitin-activating_enz"/>
</dbReference>
<reference evidence="4" key="1">
    <citation type="submission" date="2020-04" db="EMBL/GenBank/DDBJ databases">
        <authorList>
            <person name="Kittiwongwattana C."/>
        </authorList>
    </citation>
    <scope>NUCLEOTIDE SEQUENCE [LARGE SCALE GENOMIC DNA]</scope>
    <source>
        <strain evidence="4">1303</strain>
    </source>
</reference>
<keyword evidence="3" id="KW-0548">Nucleotidyltransferase</keyword>
<dbReference type="EMBL" id="CP051204">
    <property type="protein sequence ID" value="QJB42443.1"/>
    <property type="molecule type" value="Genomic_DNA"/>
</dbReference>
<gene>
    <name evidence="3" type="ORF">HF324_33165</name>
</gene>
<evidence type="ECO:0000313" key="4">
    <source>
        <dbReference type="Proteomes" id="UP000503144"/>
    </source>
</evidence>
<dbReference type="PANTHER" id="PTHR43267">
    <property type="entry name" value="TRNA THREONYLCARBAMOYLADENOSINE DEHYDRATASE"/>
    <property type="match status" value="1"/>
</dbReference>
<keyword evidence="3" id="KW-0808">Transferase</keyword>
<dbReference type="Pfam" id="PF00899">
    <property type="entry name" value="ThiF"/>
    <property type="match status" value="1"/>
</dbReference>
<sequence length="600" mass="68195">MSKDIPSVLRVARRRLLDIAEYEMLTDFEWQSKMQRWSLHFRLNISDIDHPHIASTQDWYALVSASYPSGDIIICPAMNNGISVTFPHQTFNAENKDVPWRQGVVCVNTSMNKWGRKELTDEPTDDEDKLAWHIQRTVDWLKAAAADKLVQTGDPFELPCLPPTRRNEVIVFNEGTDTLSKWKQITQISGMAELKPIENEYYVIERFGKEQAELNYQWGKGITDKRSLPVTAIWVRLQDLPITYPYQLPRTWGELIEIASQQRIPLIQLLTEQLQKCKSNYPTFILLGFPVAANYGGEDHSLYWMALKMPELPSAKGYRNRNYINDHQLKSLFHVGSPLKWCLTQNWHKDQISTRGKLSKSLAESNIVMIGAGAIGSTLSELLIRLGADKITIVDRDILDIGNLCRHVLSMADVRHGKACRLAERLNNISPHVTAEYRGKTLQDVLQYESSLLSGADVIIDTTGDDQVIHLLSNTVDLINKRFISLSVGLEAKRLYCFGGKVNTLDDFATSFFAKHRSWLTKDKEQAASLTLPREGIGCWHPVFPARYDEILTLLTSIVKDIEIFTSEDTGMRLIVAERLFDEMGNMVGININRTDSDGI</sequence>
<dbReference type="Pfam" id="PF26398">
    <property type="entry name" value="Cap2_linker"/>
    <property type="match status" value="1"/>
</dbReference>
<evidence type="ECO:0000313" key="3">
    <source>
        <dbReference type="EMBL" id="QJB42443.1"/>
    </source>
</evidence>
<reference evidence="3 4" key="2">
    <citation type="submission" date="2020-09" db="EMBL/GenBank/DDBJ databases">
        <authorList>
            <person name="Kittiwongwattana C."/>
        </authorList>
    </citation>
    <scope>NUCLEOTIDE SEQUENCE [LARGE SCALE GENOMIC DNA]</scope>
    <source>
        <strain evidence="3 4">1303</strain>
    </source>
</reference>
<dbReference type="InterPro" id="IPR058964">
    <property type="entry name" value="Cap2_linker"/>
</dbReference>
<dbReference type="Gene3D" id="3.40.50.720">
    <property type="entry name" value="NAD(P)-binding Rossmann-like Domain"/>
    <property type="match status" value="1"/>
</dbReference>
<keyword evidence="4" id="KW-1185">Reference proteome</keyword>
<proteinExistence type="predicted"/>
<dbReference type="SUPFAM" id="SSF69572">
    <property type="entry name" value="Activating enzymes of the ubiquitin-like proteins"/>
    <property type="match status" value="1"/>
</dbReference>